<evidence type="ECO:0000256" key="2">
    <source>
        <dbReference type="ARBA" id="ARBA00005169"/>
    </source>
</evidence>
<sequence>MRQVEESTEFRLDWKKLAKAAQGGNDVVPVCVQDAATRQVLIVAYVNQVALRETQRRRVCVLWSTSRQKLWVKGETSGDYLDLVSILVNCEQNSLLFLVRPRQTGACHTRDDCGRTRLSCYYRTLEADDRLAFVTPPSSSPSYILAAAATSAIATVLFIAARRAGFSF</sequence>
<keyword evidence="7" id="KW-0472">Membrane</keyword>
<keyword evidence="5" id="KW-0378">Hydrolase</keyword>
<dbReference type="PANTHER" id="PTHR42945:SF1">
    <property type="entry name" value="HISTIDINE BIOSYNTHESIS BIFUNCTIONAL PROTEIN HIS7"/>
    <property type="match status" value="1"/>
</dbReference>
<proteinExistence type="predicted"/>
<dbReference type="Pfam" id="PF01502">
    <property type="entry name" value="PRA-CH"/>
    <property type="match status" value="1"/>
</dbReference>
<dbReference type="GO" id="GO:0000105">
    <property type="term" value="P:L-histidine biosynthetic process"/>
    <property type="evidence" value="ECO:0007669"/>
    <property type="project" value="UniProtKB-KW"/>
</dbReference>
<dbReference type="InterPro" id="IPR038019">
    <property type="entry name" value="PRib_AMP_CycHydrolase_sf"/>
</dbReference>
<feature type="domain" description="Phosphoribosyl-AMP cyclohydrolase" evidence="8">
    <location>
        <begin position="43"/>
        <end position="111"/>
    </location>
</feature>
<dbReference type="Proteomes" id="UP001230188">
    <property type="component" value="Unassembled WGS sequence"/>
</dbReference>
<name>A0AAD7XR09_9STRA</name>
<evidence type="ECO:0000256" key="1">
    <source>
        <dbReference type="ARBA" id="ARBA00000024"/>
    </source>
</evidence>
<evidence type="ECO:0000259" key="8">
    <source>
        <dbReference type="Pfam" id="PF01502"/>
    </source>
</evidence>
<keyword evidence="7" id="KW-1133">Transmembrane helix</keyword>
<dbReference type="EC" id="3.5.4.19" evidence="3"/>
<comment type="catalytic activity">
    <reaction evidence="1">
        <text>1-(5-phospho-beta-D-ribosyl)-5'-AMP + H2O = 1-(5-phospho-beta-D-ribosyl)-5-[(5-phospho-beta-D-ribosylamino)methylideneamino]imidazole-4-carboxamide</text>
        <dbReference type="Rhea" id="RHEA:20049"/>
        <dbReference type="ChEBI" id="CHEBI:15377"/>
        <dbReference type="ChEBI" id="CHEBI:58435"/>
        <dbReference type="ChEBI" id="CHEBI:59457"/>
        <dbReference type="EC" id="3.5.4.19"/>
    </reaction>
</comment>
<dbReference type="Gene3D" id="3.10.20.810">
    <property type="entry name" value="Phosphoribosyl-AMP cyclohydrolase"/>
    <property type="match status" value="1"/>
</dbReference>
<evidence type="ECO:0000256" key="6">
    <source>
        <dbReference type="ARBA" id="ARBA00023102"/>
    </source>
</evidence>
<evidence type="ECO:0000256" key="5">
    <source>
        <dbReference type="ARBA" id="ARBA00022801"/>
    </source>
</evidence>
<keyword evidence="7" id="KW-0812">Transmembrane</keyword>
<evidence type="ECO:0000256" key="7">
    <source>
        <dbReference type="SAM" id="Phobius"/>
    </source>
</evidence>
<protein>
    <recommendedName>
        <fullName evidence="3">phosphoribosyl-AMP cyclohydrolase</fullName>
        <ecNumber evidence="3">3.5.4.19</ecNumber>
    </recommendedName>
</protein>
<evidence type="ECO:0000256" key="4">
    <source>
        <dbReference type="ARBA" id="ARBA00022605"/>
    </source>
</evidence>
<keyword evidence="4" id="KW-0028">Amino-acid biosynthesis</keyword>
<keyword evidence="10" id="KW-1185">Reference proteome</keyword>
<evidence type="ECO:0000313" key="9">
    <source>
        <dbReference type="EMBL" id="KAJ8612214.1"/>
    </source>
</evidence>
<gene>
    <name evidence="9" type="ORF">CTAYLR_002907</name>
</gene>
<dbReference type="SUPFAM" id="SSF141734">
    <property type="entry name" value="HisI-like"/>
    <property type="match status" value="1"/>
</dbReference>
<dbReference type="GO" id="GO:0004635">
    <property type="term" value="F:phosphoribosyl-AMP cyclohydrolase activity"/>
    <property type="evidence" value="ECO:0007669"/>
    <property type="project" value="UniProtKB-EC"/>
</dbReference>
<dbReference type="InterPro" id="IPR002496">
    <property type="entry name" value="PRib_AMP_CycHydrolase_dom"/>
</dbReference>
<accession>A0AAD7XR09</accession>
<evidence type="ECO:0000313" key="10">
    <source>
        <dbReference type="Proteomes" id="UP001230188"/>
    </source>
</evidence>
<evidence type="ECO:0000256" key="3">
    <source>
        <dbReference type="ARBA" id="ARBA00012721"/>
    </source>
</evidence>
<dbReference type="AlphaFoldDB" id="A0AAD7XR09"/>
<feature type="transmembrane region" description="Helical" evidence="7">
    <location>
        <begin position="143"/>
        <end position="161"/>
    </location>
</feature>
<comment type="pathway">
    <text evidence="2">Amino-acid biosynthesis; L-histidine biosynthesis; L-histidine from 5-phospho-alpha-D-ribose 1-diphosphate: step 3/9.</text>
</comment>
<dbReference type="PANTHER" id="PTHR42945">
    <property type="entry name" value="HISTIDINE BIOSYNTHESIS BIFUNCTIONAL PROTEIN"/>
    <property type="match status" value="1"/>
</dbReference>
<keyword evidence="6" id="KW-0368">Histidine biosynthesis</keyword>
<organism evidence="9 10">
    <name type="scientific">Chrysophaeum taylorii</name>
    <dbReference type="NCBI Taxonomy" id="2483200"/>
    <lineage>
        <taxon>Eukaryota</taxon>
        <taxon>Sar</taxon>
        <taxon>Stramenopiles</taxon>
        <taxon>Ochrophyta</taxon>
        <taxon>Pelagophyceae</taxon>
        <taxon>Pelagomonadales</taxon>
        <taxon>Pelagomonadaceae</taxon>
        <taxon>Chrysophaeum</taxon>
    </lineage>
</organism>
<dbReference type="EMBL" id="JAQMWT010000055">
    <property type="protein sequence ID" value="KAJ8612214.1"/>
    <property type="molecule type" value="Genomic_DNA"/>
</dbReference>
<comment type="caution">
    <text evidence="9">The sequence shown here is derived from an EMBL/GenBank/DDBJ whole genome shotgun (WGS) entry which is preliminary data.</text>
</comment>
<reference evidence="9" key="1">
    <citation type="submission" date="2023-01" db="EMBL/GenBank/DDBJ databases">
        <title>Metagenome sequencing of chrysophaentin producing Chrysophaeum taylorii.</title>
        <authorList>
            <person name="Davison J."/>
            <person name="Bewley C."/>
        </authorList>
    </citation>
    <scope>NUCLEOTIDE SEQUENCE</scope>
    <source>
        <strain evidence="9">NIES-1699</strain>
    </source>
</reference>